<keyword evidence="3" id="KW-1185">Reference proteome</keyword>
<dbReference type="VEuPathDB" id="ToxoDB:EPH_0001410"/>
<evidence type="ECO:0000256" key="1">
    <source>
        <dbReference type="SAM" id="MobiDB-lite"/>
    </source>
</evidence>
<reference evidence="2" key="1">
    <citation type="submission" date="2013-10" db="EMBL/GenBank/DDBJ databases">
        <title>Genomic analysis of the causative agents of coccidiosis in chickens.</title>
        <authorList>
            <person name="Reid A.J."/>
            <person name="Blake D."/>
            <person name="Billington K."/>
            <person name="Browne H."/>
            <person name="Dunn M."/>
            <person name="Hung S."/>
            <person name="Kawahara F."/>
            <person name="Miranda-Saavedra D."/>
            <person name="Mourier T."/>
            <person name="Nagra H."/>
            <person name="Otto T.D."/>
            <person name="Rawlings N."/>
            <person name="Sanchez A."/>
            <person name="Sanders M."/>
            <person name="Subramaniam C."/>
            <person name="Tay Y."/>
            <person name="Dear P."/>
            <person name="Doerig C."/>
            <person name="Gruber A."/>
            <person name="Parkinson J."/>
            <person name="Shirley M."/>
            <person name="Wan K.L."/>
            <person name="Berriman M."/>
            <person name="Tomley F."/>
            <person name="Pain A."/>
        </authorList>
    </citation>
    <scope>NUCLEOTIDE SEQUENCE [LARGE SCALE GENOMIC DNA]</scope>
    <source>
        <strain evidence="2">Houghton</strain>
    </source>
</reference>
<proteinExistence type="predicted"/>
<name>U6G647_9EIME</name>
<dbReference type="OrthoDB" id="10009520at2759"/>
<dbReference type="Proteomes" id="UP000018201">
    <property type="component" value="Unassembled WGS sequence"/>
</dbReference>
<evidence type="ECO:0000313" key="2">
    <source>
        <dbReference type="EMBL" id="CDI74079.1"/>
    </source>
</evidence>
<gene>
    <name evidence="2" type="ORF">EPH_0001410</name>
</gene>
<evidence type="ECO:0000313" key="3">
    <source>
        <dbReference type="Proteomes" id="UP000018201"/>
    </source>
</evidence>
<accession>U6G647</accession>
<dbReference type="EMBL" id="HG689644">
    <property type="protein sequence ID" value="CDI74079.1"/>
    <property type="molecule type" value="Genomic_DNA"/>
</dbReference>
<reference evidence="2" key="2">
    <citation type="submission" date="2013-10" db="EMBL/GenBank/DDBJ databases">
        <authorList>
            <person name="Aslett M."/>
        </authorList>
    </citation>
    <scope>NUCLEOTIDE SEQUENCE [LARGE SCALE GENOMIC DNA]</scope>
    <source>
        <strain evidence="2">Houghton</strain>
    </source>
</reference>
<feature type="region of interest" description="Disordered" evidence="1">
    <location>
        <begin position="151"/>
        <end position="184"/>
    </location>
</feature>
<organism evidence="2 3">
    <name type="scientific">Eimeria praecox</name>
    <dbReference type="NCBI Taxonomy" id="51316"/>
    <lineage>
        <taxon>Eukaryota</taxon>
        <taxon>Sar</taxon>
        <taxon>Alveolata</taxon>
        <taxon>Apicomplexa</taxon>
        <taxon>Conoidasida</taxon>
        <taxon>Coccidia</taxon>
        <taxon>Eucoccidiorida</taxon>
        <taxon>Eimeriorina</taxon>
        <taxon>Eimeriidae</taxon>
        <taxon>Eimeria</taxon>
    </lineage>
</organism>
<protein>
    <submittedName>
        <fullName evidence="2">Uncharacterized protein</fullName>
    </submittedName>
</protein>
<sequence length="247" mass="27105">MEVQSDDACAEDCELDEFVFDDDELMGSTHASPKAKVWASERPARMEVQSDDACAEDCELDEFVFDDDELMGSTHASPKAKGLIPRYHSPESLDKRIDELVHETADLLGLDEAVVGILLRAFDWRSDALVQEWFNDSAAVLRKGRLPPELREAEKEHNAAAAATNGHASPPSRKEAQGSVPGETLSSAAVSNKEETGDMFECPVTANLVPMSDTFALKCNHRFSHAAWIGYLDALVTESPQRALDAR</sequence>
<dbReference type="AlphaFoldDB" id="U6G647"/>